<evidence type="ECO:0000256" key="13">
    <source>
        <dbReference type="PIRNR" id="PIRNR017288"/>
    </source>
</evidence>
<dbReference type="GO" id="GO:0005524">
    <property type="term" value="F:ATP binding"/>
    <property type="evidence" value="ECO:0007669"/>
    <property type="project" value="UniProtKB-UniRule"/>
</dbReference>
<dbReference type="GO" id="GO:0006696">
    <property type="term" value="P:ergosterol biosynthetic process"/>
    <property type="evidence" value="ECO:0007669"/>
    <property type="project" value="TreeGrafter"/>
</dbReference>
<keyword evidence="6" id="KW-0547">Nucleotide-binding</keyword>
<evidence type="ECO:0000256" key="10">
    <source>
        <dbReference type="ARBA" id="ARBA00023098"/>
    </source>
</evidence>
<keyword evidence="7 13" id="KW-0418">Kinase</keyword>
<protein>
    <recommendedName>
        <fullName evidence="3 13">Phosphomevalonate kinase</fullName>
        <ecNumber evidence="3 13">2.7.4.2</ecNumber>
    </recommendedName>
</protein>
<dbReference type="Pfam" id="PF00288">
    <property type="entry name" value="GHMP_kinases_N"/>
    <property type="match status" value="1"/>
</dbReference>
<dbReference type="GO" id="GO:0005777">
    <property type="term" value="C:peroxisome"/>
    <property type="evidence" value="ECO:0007669"/>
    <property type="project" value="TreeGrafter"/>
</dbReference>
<comment type="pathway">
    <text evidence="1 13">Isoprenoid biosynthesis; isopentenyl diphosphate biosynthesis via mevalonate pathway; isopentenyl diphosphate from (R)-mevalonate: step 2/3.</text>
</comment>
<keyword evidence="5 13" id="KW-0808">Transferase</keyword>
<reference evidence="16" key="1">
    <citation type="submission" date="2023-07" db="EMBL/GenBank/DDBJ databases">
        <title>A draft genome of Kazachstania heterogenica Y-27499.</title>
        <authorList>
            <person name="Donic C."/>
            <person name="Kralova J.S."/>
            <person name="Fidel L."/>
            <person name="Ben-Dor S."/>
            <person name="Jung S."/>
        </authorList>
    </citation>
    <scope>NUCLEOTIDE SEQUENCE [LARGE SCALE GENOMIC DNA]</scope>
    <source>
        <strain evidence="16">Y27499</strain>
    </source>
</reference>
<dbReference type="Proteomes" id="UP001306508">
    <property type="component" value="Unassembled WGS sequence"/>
</dbReference>
<dbReference type="InterPro" id="IPR020568">
    <property type="entry name" value="Ribosomal_Su5_D2-typ_SF"/>
</dbReference>
<keyword evidence="11 13" id="KW-0753">Steroid metabolism</keyword>
<dbReference type="PANTHER" id="PTHR31814:SF2">
    <property type="entry name" value="PHOSPHOMEVALONATE KINASE"/>
    <property type="match status" value="1"/>
</dbReference>
<keyword evidence="16" id="KW-1185">Reference proteome</keyword>
<dbReference type="InterPro" id="IPR035102">
    <property type="entry name" value="Phosphomevalonate_kinase"/>
</dbReference>
<evidence type="ECO:0000256" key="3">
    <source>
        <dbReference type="ARBA" id="ARBA00012958"/>
    </source>
</evidence>
<dbReference type="PIRSF" id="PIRSF017288">
    <property type="entry name" value="PMK_GHMP_euk"/>
    <property type="match status" value="1"/>
</dbReference>
<dbReference type="NCBIfam" id="TIGR01219">
    <property type="entry name" value="Pmev_kin_ERG8"/>
    <property type="match status" value="1"/>
</dbReference>
<name>A0AAN7ZX12_9SACH</name>
<dbReference type="GO" id="GO:0004631">
    <property type="term" value="F:phosphomevalonate kinase activity"/>
    <property type="evidence" value="ECO:0007669"/>
    <property type="project" value="UniProtKB-UniRule"/>
</dbReference>
<comment type="catalytic activity">
    <reaction evidence="12">
        <text>(R)-5-phosphomevalonate + ATP = (R)-5-diphosphomevalonate + ADP</text>
        <dbReference type="Rhea" id="RHEA:16341"/>
        <dbReference type="ChEBI" id="CHEBI:30616"/>
        <dbReference type="ChEBI" id="CHEBI:57557"/>
        <dbReference type="ChEBI" id="CHEBI:58146"/>
        <dbReference type="ChEBI" id="CHEBI:456216"/>
        <dbReference type="EC" id="2.7.4.2"/>
    </reaction>
    <physiologicalReaction direction="left-to-right" evidence="12">
        <dbReference type="Rhea" id="RHEA:16342"/>
    </physiologicalReaction>
</comment>
<dbReference type="GO" id="GO:0010142">
    <property type="term" value="P:farnesyl diphosphate biosynthetic process, mevalonate pathway"/>
    <property type="evidence" value="ECO:0007669"/>
    <property type="project" value="TreeGrafter"/>
</dbReference>
<dbReference type="EMBL" id="JAWIZZ010000056">
    <property type="protein sequence ID" value="KAK5774091.1"/>
    <property type="molecule type" value="Genomic_DNA"/>
</dbReference>
<evidence type="ECO:0000256" key="4">
    <source>
        <dbReference type="ARBA" id="ARBA00022516"/>
    </source>
</evidence>
<dbReference type="AlphaFoldDB" id="A0AAN7ZX12"/>
<keyword evidence="9 13" id="KW-0752">Steroid biosynthesis</keyword>
<evidence type="ECO:0000256" key="6">
    <source>
        <dbReference type="ARBA" id="ARBA00022741"/>
    </source>
</evidence>
<evidence type="ECO:0000256" key="7">
    <source>
        <dbReference type="ARBA" id="ARBA00022777"/>
    </source>
</evidence>
<keyword evidence="8" id="KW-0067">ATP-binding</keyword>
<dbReference type="GO" id="GO:0019287">
    <property type="term" value="P:isopentenyl diphosphate biosynthetic process, mevalonate pathway"/>
    <property type="evidence" value="ECO:0007669"/>
    <property type="project" value="UniProtKB-UniRule"/>
</dbReference>
<dbReference type="EC" id="2.7.4.2" evidence="3 13"/>
<sequence length="456" mass="50965">MVELEPRAFSAPGKALLIGGYLVLNPQYKAFVLALSARMHAVVKASSRSDISGVYLNVKSSQFNNNQWNYKVSRDNGYVPLEINDLTNPFVEQVVFNAFNYFAPENLKFNYIEIEIFSDPAYHSSEGSKRKVNQFKSFNFHEKDIDEVNKTGLGSSAGLVTVLTTALCYVLMNGNSLDISNPNHLKMIHNLAQVAHCQAQGKIGSGFDVAAATYGSIIYQRFEPAIIADLPVMDIKDINKYHVALKTLIDNLDWNITCEPVKLPPRLKVIMGDVHSGSKTVKLVSTVQKWYAENLPRSHEIYEEINFNNTVAVNTLIKLYHISEERPDYYNKMIDGLNNDKNDDPDIKVLAESIEMIRELFRTITQESGAAIEPLEQTELLNACLGLRGVIGGVVPGAGGHDAISLVMTEETNIKKITAGNPSFKNVTWMDVTQEQVGLKEENAEYYKDLESDEDR</sequence>
<dbReference type="InterPro" id="IPR014721">
    <property type="entry name" value="Ribsml_uS5_D2-typ_fold_subgr"/>
</dbReference>
<evidence type="ECO:0000256" key="5">
    <source>
        <dbReference type="ARBA" id="ARBA00022679"/>
    </source>
</evidence>
<dbReference type="InterPro" id="IPR006204">
    <property type="entry name" value="GHMP_kinase_N_dom"/>
</dbReference>
<dbReference type="Gene3D" id="3.30.230.10">
    <property type="match status" value="1"/>
</dbReference>
<keyword evidence="10 13" id="KW-0443">Lipid metabolism</keyword>
<feature type="domain" description="GHMP kinase N-terminal" evidence="14">
    <location>
        <begin position="142"/>
        <end position="215"/>
    </location>
</feature>
<comment type="similarity">
    <text evidence="2 13">Belongs to the GHMP kinase family. Mevalonate kinase subfamily.</text>
</comment>
<accession>A0AAN7ZX12</accession>
<proteinExistence type="inferred from homology"/>
<dbReference type="PANTHER" id="PTHR31814">
    <property type="match status" value="1"/>
</dbReference>
<keyword evidence="4 13" id="KW-0444">Lipid biosynthesis</keyword>
<comment type="caution">
    <text evidence="15">The sequence shown here is derived from an EMBL/GenBank/DDBJ whole genome shotgun (WGS) entry which is preliminary data.</text>
</comment>
<evidence type="ECO:0000256" key="11">
    <source>
        <dbReference type="ARBA" id="ARBA00023221"/>
    </source>
</evidence>
<evidence type="ECO:0000256" key="9">
    <source>
        <dbReference type="ARBA" id="ARBA00022955"/>
    </source>
</evidence>
<evidence type="ECO:0000256" key="8">
    <source>
        <dbReference type="ARBA" id="ARBA00022840"/>
    </source>
</evidence>
<evidence type="ECO:0000256" key="1">
    <source>
        <dbReference type="ARBA" id="ARBA00005017"/>
    </source>
</evidence>
<evidence type="ECO:0000313" key="16">
    <source>
        <dbReference type="Proteomes" id="UP001306508"/>
    </source>
</evidence>
<evidence type="ECO:0000256" key="2">
    <source>
        <dbReference type="ARBA" id="ARBA00006495"/>
    </source>
</evidence>
<dbReference type="SUPFAM" id="SSF54211">
    <property type="entry name" value="Ribosomal protein S5 domain 2-like"/>
    <property type="match status" value="1"/>
</dbReference>
<gene>
    <name evidence="15" type="ORF">RI543_004625</name>
</gene>
<evidence type="ECO:0000259" key="14">
    <source>
        <dbReference type="Pfam" id="PF00288"/>
    </source>
</evidence>
<dbReference type="InterPro" id="IPR016005">
    <property type="entry name" value="Erg8"/>
</dbReference>
<organism evidence="15 16">
    <name type="scientific">Arxiozyma heterogenica</name>
    <dbReference type="NCBI Taxonomy" id="278026"/>
    <lineage>
        <taxon>Eukaryota</taxon>
        <taxon>Fungi</taxon>
        <taxon>Dikarya</taxon>
        <taxon>Ascomycota</taxon>
        <taxon>Saccharomycotina</taxon>
        <taxon>Saccharomycetes</taxon>
        <taxon>Saccharomycetales</taxon>
        <taxon>Saccharomycetaceae</taxon>
        <taxon>Arxiozyma</taxon>
    </lineage>
</organism>
<evidence type="ECO:0000313" key="15">
    <source>
        <dbReference type="EMBL" id="KAK5774091.1"/>
    </source>
</evidence>
<evidence type="ECO:0000256" key="12">
    <source>
        <dbReference type="ARBA" id="ARBA00029326"/>
    </source>
</evidence>